<feature type="signal peptide" evidence="18">
    <location>
        <begin position="1"/>
        <end position="19"/>
    </location>
</feature>
<feature type="binding site" evidence="15">
    <location>
        <position position="445"/>
    </location>
    <ligand>
        <name>Zn(2+)</name>
        <dbReference type="ChEBI" id="CHEBI:29105"/>
        <label>2</label>
    </ligand>
</feature>
<comment type="cofactor">
    <cofactor evidence="15">
        <name>Mg(2+)</name>
        <dbReference type="ChEBI" id="CHEBI:18420"/>
    </cofactor>
    <text evidence="15">Binds 1 Mg(2+) ion.</text>
</comment>
<evidence type="ECO:0000256" key="17">
    <source>
        <dbReference type="SAM" id="Phobius"/>
    </source>
</evidence>
<evidence type="ECO:0000256" key="8">
    <source>
        <dbReference type="ARBA" id="ARBA00022801"/>
    </source>
</evidence>
<evidence type="ECO:0000256" key="11">
    <source>
        <dbReference type="ARBA" id="ARBA00023136"/>
    </source>
</evidence>
<gene>
    <name evidence="20" type="primary">ORF115875</name>
    <name evidence="19" type="synonym">ORF115870</name>
</gene>
<evidence type="ECO:0000256" key="1">
    <source>
        <dbReference type="ARBA" id="ARBA00004609"/>
    </source>
</evidence>
<keyword evidence="10 15" id="KW-0460">Magnesium</keyword>
<keyword evidence="11 17" id="KW-0472">Membrane</keyword>
<dbReference type="InterPro" id="IPR017850">
    <property type="entry name" value="Alkaline_phosphatase_core_sf"/>
</dbReference>
<evidence type="ECO:0000313" key="19">
    <source>
        <dbReference type="EMBL" id="CEK79514.1"/>
    </source>
</evidence>
<evidence type="ECO:0000256" key="15">
    <source>
        <dbReference type="PIRSR" id="PIRSR601952-2"/>
    </source>
</evidence>
<evidence type="ECO:0000256" key="16">
    <source>
        <dbReference type="RuleBase" id="RU003946"/>
    </source>
</evidence>
<evidence type="ECO:0000256" key="13">
    <source>
        <dbReference type="ARBA" id="ARBA00023288"/>
    </source>
</evidence>
<keyword evidence="6" id="KW-0336">GPI-anchor</keyword>
<keyword evidence="18" id="KW-0732">Signal</keyword>
<dbReference type="CDD" id="cd16012">
    <property type="entry name" value="ALP"/>
    <property type="match status" value="1"/>
</dbReference>
<evidence type="ECO:0000256" key="18">
    <source>
        <dbReference type="SAM" id="SignalP"/>
    </source>
</evidence>
<dbReference type="GO" id="GO:0005886">
    <property type="term" value="C:plasma membrane"/>
    <property type="evidence" value="ECO:0007669"/>
    <property type="project" value="UniProtKB-SubCell"/>
</dbReference>
<dbReference type="SMART" id="SM00098">
    <property type="entry name" value="alkPPc"/>
    <property type="match status" value="1"/>
</dbReference>
<dbReference type="EMBL" id="HACG01032650">
    <property type="protein sequence ID" value="CEK79515.1"/>
    <property type="molecule type" value="Transcribed_RNA"/>
</dbReference>
<dbReference type="InterPro" id="IPR001952">
    <property type="entry name" value="Alkaline_phosphatase"/>
</dbReference>
<keyword evidence="7 15" id="KW-0479">Metal-binding</keyword>
<feature type="binding site" evidence="15">
    <location>
        <position position="370"/>
    </location>
    <ligand>
        <name>Zn(2+)</name>
        <dbReference type="ChEBI" id="CHEBI:29105"/>
        <label>2</label>
    </ligand>
</feature>
<dbReference type="PANTHER" id="PTHR11596:SF5">
    <property type="entry name" value="ALKALINE PHOSPHATASE"/>
    <property type="match status" value="1"/>
</dbReference>
<feature type="transmembrane region" description="Helical" evidence="17">
    <location>
        <begin position="500"/>
        <end position="522"/>
    </location>
</feature>
<comment type="cofactor">
    <cofactor evidence="15">
        <name>Zn(2+)</name>
        <dbReference type="ChEBI" id="CHEBI:29105"/>
    </cofactor>
    <text evidence="15">Binds 2 Zn(2+) ions.</text>
</comment>
<feature type="binding site" evidence="15">
    <location>
        <position position="324"/>
    </location>
    <ligand>
        <name>Mg(2+)</name>
        <dbReference type="ChEBI" id="CHEBI:18420"/>
    </ligand>
</feature>
<keyword evidence="8" id="KW-0378">Hydrolase</keyword>
<keyword evidence="17" id="KW-0812">Transmembrane</keyword>
<dbReference type="AlphaFoldDB" id="A0A0B7AHZ4"/>
<evidence type="ECO:0000313" key="20">
    <source>
        <dbReference type="EMBL" id="CEK79515.1"/>
    </source>
</evidence>
<feature type="binding site" evidence="15">
    <location>
        <position position="59"/>
    </location>
    <ligand>
        <name>Mg(2+)</name>
        <dbReference type="ChEBI" id="CHEBI:18420"/>
    </ligand>
</feature>
<accession>A0A0B7AHZ4</accession>
<comment type="subcellular location">
    <subcellularLocation>
        <location evidence="1">Cell membrane</location>
        <topology evidence="1">Lipid-anchor</topology>
        <topology evidence="1">GPI-anchor</topology>
    </subcellularLocation>
</comment>
<reference evidence="20" key="1">
    <citation type="submission" date="2014-12" db="EMBL/GenBank/DDBJ databases">
        <title>Insight into the proteome of Arion vulgaris.</title>
        <authorList>
            <person name="Aradska J."/>
            <person name="Bulat T."/>
            <person name="Smidak R."/>
            <person name="Sarate P."/>
            <person name="Gangsoo J."/>
            <person name="Sialana F."/>
            <person name="Bilban M."/>
            <person name="Lubec G."/>
        </authorList>
    </citation>
    <scope>NUCLEOTIDE SEQUENCE</scope>
    <source>
        <tissue evidence="20">Skin</tissue>
    </source>
</reference>
<feature type="binding site" evidence="15">
    <location>
        <position position="329"/>
    </location>
    <ligand>
        <name>Zn(2+)</name>
        <dbReference type="ChEBI" id="CHEBI:29105"/>
        <label>2</label>
    </ligand>
</feature>
<feature type="binding site" evidence="15">
    <location>
        <position position="174"/>
    </location>
    <ligand>
        <name>Mg(2+)</name>
        <dbReference type="ChEBI" id="CHEBI:18420"/>
    </ligand>
</feature>
<dbReference type="GO" id="GO:0004035">
    <property type="term" value="F:alkaline phosphatase activity"/>
    <property type="evidence" value="ECO:0007669"/>
    <property type="project" value="UniProtKB-EC"/>
</dbReference>
<evidence type="ECO:0000256" key="2">
    <source>
        <dbReference type="ARBA" id="ARBA00005984"/>
    </source>
</evidence>
<feature type="chain" id="PRO_5007391410" description="alkaline phosphatase" evidence="18">
    <location>
        <begin position="20"/>
        <end position="526"/>
    </location>
</feature>
<keyword evidence="12" id="KW-0325">Glycoprotein</keyword>
<evidence type="ECO:0000256" key="4">
    <source>
        <dbReference type="ARBA" id="ARBA00022475"/>
    </source>
</evidence>
<dbReference type="GO" id="GO:0098552">
    <property type="term" value="C:side of membrane"/>
    <property type="evidence" value="ECO:0007669"/>
    <property type="project" value="UniProtKB-KW"/>
</dbReference>
<keyword evidence="4" id="KW-1003">Cell membrane</keyword>
<sequence length="526" mass="58350">MGAVHLYLFVSAGFLVGLAVCTLEPPQYWKDNGRNDIKKAWEKEFHYKVAKNTILMVGDGMGLPTVTAGRIYKGQKLGQSGEEFKLVFEDFPNVALSKTYNLDRQVSDSAGTAVAMVTGVKVNMGTLGVTGDVPYLPDCSQFREDRKLKSILDSALEEGKSVGIVTTTRITHATPGATYAHVPWRDWESDANMEGISGCKDVKDIAYQLIMDNPNINVILGGGRRAFMNVTTPGGNRKDGIDLREKWKQDRAKKNVSYSYVENKTDFDQINPLSTDYLLGLFTLNHMTYELERNTSLEPSLTEMVDKAIRILRRNPQGYFLLIEGGRIDHAHHDNLGKKALDETDEFDNAVKKVIQLTSVDETLTVVTADHSHVFSMAGYPTRGNNILGLVDSVPEADKAYDKLPFLTLGYLNGPHSGRINYTGLDTTGNNFQQPGCVQMPDETHGGEDVAIYAQGPMAHLFHTTHEQTYIYHVLMYSACLGDYKNDCDLERRLKLDSGYSGVAMLASSAMLFVMVLVTVVLERCL</sequence>
<evidence type="ECO:0000256" key="9">
    <source>
        <dbReference type="ARBA" id="ARBA00022833"/>
    </source>
</evidence>
<dbReference type="SUPFAM" id="SSF53649">
    <property type="entry name" value="Alkaline phosphatase-like"/>
    <property type="match status" value="1"/>
</dbReference>
<dbReference type="Gene3D" id="3.40.720.10">
    <property type="entry name" value="Alkaline Phosphatase, subunit A"/>
    <property type="match status" value="1"/>
</dbReference>
<evidence type="ECO:0000256" key="12">
    <source>
        <dbReference type="ARBA" id="ARBA00023180"/>
    </source>
</evidence>
<keyword evidence="17" id="KW-1133">Transmembrane helix</keyword>
<protein>
    <recommendedName>
        <fullName evidence="3">alkaline phosphatase</fullName>
        <ecNumber evidence="3">3.1.3.1</ecNumber>
    </recommendedName>
</protein>
<evidence type="ECO:0000256" key="5">
    <source>
        <dbReference type="ARBA" id="ARBA00022553"/>
    </source>
</evidence>
<feature type="binding site" evidence="15">
    <location>
        <position position="333"/>
    </location>
    <ligand>
        <name>Zn(2+)</name>
        <dbReference type="ChEBI" id="CHEBI:29105"/>
        <label>2</label>
    </ligand>
</feature>
<dbReference type="Pfam" id="PF00245">
    <property type="entry name" value="Alk_phosphatase"/>
    <property type="match status" value="1"/>
</dbReference>
<organism evidence="20">
    <name type="scientific">Arion vulgaris</name>
    <dbReference type="NCBI Taxonomy" id="1028688"/>
    <lineage>
        <taxon>Eukaryota</taxon>
        <taxon>Metazoa</taxon>
        <taxon>Spiralia</taxon>
        <taxon>Lophotrochozoa</taxon>
        <taxon>Mollusca</taxon>
        <taxon>Gastropoda</taxon>
        <taxon>Heterobranchia</taxon>
        <taxon>Euthyneura</taxon>
        <taxon>Panpulmonata</taxon>
        <taxon>Eupulmonata</taxon>
        <taxon>Stylommatophora</taxon>
        <taxon>Helicina</taxon>
        <taxon>Arionoidea</taxon>
        <taxon>Arionidae</taxon>
        <taxon>Arion</taxon>
    </lineage>
</organism>
<dbReference type="EC" id="3.1.3.1" evidence="3"/>
<keyword evidence="5" id="KW-0597">Phosphoprotein</keyword>
<dbReference type="PANTHER" id="PTHR11596">
    <property type="entry name" value="ALKALINE PHOSPHATASE"/>
    <property type="match status" value="1"/>
</dbReference>
<proteinExistence type="inferred from homology"/>
<keyword evidence="13" id="KW-0449">Lipoprotein</keyword>
<dbReference type="FunFam" id="3.40.720.10:FF:000008">
    <property type="entry name" value="Alkaline phosphatase"/>
    <property type="match status" value="1"/>
</dbReference>
<dbReference type="PRINTS" id="PR00113">
    <property type="entry name" value="ALKPHPHTASE"/>
</dbReference>
<feature type="active site" description="Phosphoserine intermediate" evidence="14">
    <location>
        <position position="109"/>
    </location>
</feature>
<evidence type="ECO:0000256" key="7">
    <source>
        <dbReference type="ARBA" id="ARBA00022723"/>
    </source>
</evidence>
<feature type="binding site" evidence="15">
    <location>
        <position position="59"/>
    </location>
    <ligand>
        <name>Zn(2+)</name>
        <dbReference type="ChEBI" id="CHEBI:29105"/>
        <label>2</label>
    </ligand>
</feature>
<dbReference type="GO" id="GO:0046872">
    <property type="term" value="F:metal ion binding"/>
    <property type="evidence" value="ECO:0007669"/>
    <property type="project" value="UniProtKB-KW"/>
</dbReference>
<evidence type="ECO:0000256" key="14">
    <source>
        <dbReference type="PIRSR" id="PIRSR601952-1"/>
    </source>
</evidence>
<feature type="binding site" evidence="15">
    <location>
        <position position="172"/>
    </location>
    <ligand>
        <name>Mg(2+)</name>
        <dbReference type="ChEBI" id="CHEBI:18420"/>
    </ligand>
</feature>
<keyword evidence="9 15" id="KW-0862">Zinc</keyword>
<comment type="similarity">
    <text evidence="2 16">Belongs to the alkaline phosphatase family.</text>
</comment>
<evidence type="ECO:0000256" key="6">
    <source>
        <dbReference type="ARBA" id="ARBA00022622"/>
    </source>
</evidence>
<name>A0A0B7AHZ4_9EUPU</name>
<evidence type="ECO:0000256" key="10">
    <source>
        <dbReference type="ARBA" id="ARBA00022842"/>
    </source>
</evidence>
<evidence type="ECO:0000256" key="3">
    <source>
        <dbReference type="ARBA" id="ARBA00012647"/>
    </source>
</evidence>
<feature type="binding site" evidence="15">
    <location>
        <position position="371"/>
    </location>
    <ligand>
        <name>Zn(2+)</name>
        <dbReference type="ChEBI" id="CHEBI:29105"/>
        <label>2</label>
    </ligand>
</feature>
<dbReference type="EMBL" id="HACG01032649">
    <property type="protein sequence ID" value="CEK79514.1"/>
    <property type="molecule type" value="Transcribed_RNA"/>
</dbReference>